<dbReference type="RefSeq" id="WP_379665669.1">
    <property type="nucleotide sequence ID" value="NZ_JBHULH010000003.1"/>
</dbReference>
<dbReference type="InterPro" id="IPR050276">
    <property type="entry name" value="MshD_Acetyltransferase"/>
</dbReference>
<feature type="domain" description="N-acetyltransferase" evidence="1">
    <location>
        <begin position="8"/>
        <end position="179"/>
    </location>
</feature>
<dbReference type="EC" id="2.3.-.-" evidence="2"/>
<dbReference type="InterPro" id="IPR016181">
    <property type="entry name" value="Acyl_CoA_acyltransferase"/>
</dbReference>
<dbReference type="PROSITE" id="PS51186">
    <property type="entry name" value="GNAT"/>
    <property type="match status" value="1"/>
</dbReference>
<evidence type="ECO:0000313" key="3">
    <source>
        <dbReference type="Proteomes" id="UP001597508"/>
    </source>
</evidence>
<organism evidence="2 3">
    <name type="scientific">Pseudotenacibaculum haliotis</name>
    <dbReference type="NCBI Taxonomy" id="1862138"/>
    <lineage>
        <taxon>Bacteria</taxon>
        <taxon>Pseudomonadati</taxon>
        <taxon>Bacteroidota</taxon>
        <taxon>Flavobacteriia</taxon>
        <taxon>Flavobacteriales</taxon>
        <taxon>Flavobacteriaceae</taxon>
        <taxon>Pseudotenacibaculum</taxon>
    </lineage>
</organism>
<dbReference type="PANTHER" id="PTHR43617">
    <property type="entry name" value="L-AMINO ACID N-ACETYLTRANSFERASE"/>
    <property type="match status" value="1"/>
</dbReference>
<reference evidence="3" key="1">
    <citation type="journal article" date="2019" name="Int. J. Syst. Evol. Microbiol.">
        <title>The Global Catalogue of Microorganisms (GCM) 10K type strain sequencing project: providing services to taxonomists for standard genome sequencing and annotation.</title>
        <authorList>
            <consortium name="The Broad Institute Genomics Platform"/>
            <consortium name="The Broad Institute Genome Sequencing Center for Infectious Disease"/>
            <person name="Wu L."/>
            <person name="Ma J."/>
        </authorList>
    </citation>
    <scope>NUCLEOTIDE SEQUENCE [LARGE SCALE GENOMIC DNA]</scope>
    <source>
        <strain evidence="3">KCTC 52127</strain>
    </source>
</reference>
<evidence type="ECO:0000259" key="1">
    <source>
        <dbReference type="PROSITE" id="PS51186"/>
    </source>
</evidence>
<name>A0ABW5LRX8_9FLAO</name>
<keyword evidence="2" id="KW-0808">Transferase</keyword>
<dbReference type="EMBL" id="JBHULH010000003">
    <property type="protein sequence ID" value="MFD2566959.1"/>
    <property type="molecule type" value="Genomic_DNA"/>
</dbReference>
<dbReference type="GO" id="GO:0016746">
    <property type="term" value="F:acyltransferase activity"/>
    <property type="evidence" value="ECO:0007669"/>
    <property type="project" value="UniProtKB-KW"/>
</dbReference>
<protein>
    <submittedName>
        <fullName evidence="2">GNAT family N-acetyltransferase</fullName>
        <ecNumber evidence="2">2.3.-.-</ecNumber>
    </submittedName>
</protein>
<proteinExistence type="predicted"/>
<dbReference type="SUPFAM" id="SSF55729">
    <property type="entry name" value="Acyl-CoA N-acyltransferases (Nat)"/>
    <property type="match status" value="1"/>
</dbReference>
<dbReference type="PANTHER" id="PTHR43617:SF22">
    <property type="entry name" value="L-AMINO ACID N-ACETYLTRANSFERASE AAAT"/>
    <property type="match status" value="1"/>
</dbReference>
<keyword evidence="3" id="KW-1185">Reference proteome</keyword>
<dbReference type="Proteomes" id="UP001597508">
    <property type="component" value="Unassembled WGS sequence"/>
</dbReference>
<dbReference type="CDD" id="cd04301">
    <property type="entry name" value="NAT_SF"/>
    <property type="match status" value="1"/>
</dbReference>
<dbReference type="Gene3D" id="3.40.630.30">
    <property type="match status" value="1"/>
</dbReference>
<gene>
    <name evidence="2" type="ORF">ACFSRZ_06220</name>
</gene>
<dbReference type="Pfam" id="PF00583">
    <property type="entry name" value="Acetyltransf_1"/>
    <property type="match status" value="1"/>
</dbReference>
<sequence length="179" mass="21833">MIQVSENINLKEITLKDHQTLYDLMCRIYPPAYINYWEDNGEWYVNDLYNSKNLQKELEDTNADYYFVVLDDKIIGILRVVWNLDTHYQEDKNYVKLHRLYLDQTIQNKGIGYQLMIWLINSATKKGYKKLWLEVMEKQDQALYFYQKLDFKEVDKVFIEFPLVYKEYRGMYKMVKTLN</sequence>
<comment type="caution">
    <text evidence="2">The sequence shown here is derived from an EMBL/GenBank/DDBJ whole genome shotgun (WGS) entry which is preliminary data.</text>
</comment>
<evidence type="ECO:0000313" key="2">
    <source>
        <dbReference type="EMBL" id="MFD2566959.1"/>
    </source>
</evidence>
<dbReference type="InterPro" id="IPR000182">
    <property type="entry name" value="GNAT_dom"/>
</dbReference>
<accession>A0ABW5LRX8</accession>
<keyword evidence="2" id="KW-0012">Acyltransferase</keyword>